<dbReference type="AlphaFoldDB" id="A0A931CEX1"/>
<feature type="compositionally biased region" description="Low complexity" evidence="1">
    <location>
        <begin position="241"/>
        <end position="256"/>
    </location>
</feature>
<comment type="caution">
    <text evidence="3">The sequence shown here is derived from an EMBL/GenBank/DDBJ whole genome shotgun (WGS) entry which is preliminary data.</text>
</comment>
<reference evidence="3" key="1">
    <citation type="submission" date="2020-11" db="EMBL/GenBank/DDBJ databases">
        <title>Isolation and identification of active actinomycetes.</title>
        <authorList>
            <person name="Sun X."/>
        </authorList>
    </citation>
    <scope>NUCLEOTIDE SEQUENCE</scope>
    <source>
        <strain evidence="3">NEAU-A11</strain>
    </source>
</reference>
<evidence type="ECO:0000313" key="4">
    <source>
        <dbReference type="Proteomes" id="UP000598146"/>
    </source>
</evidence>
<proteinExistence type="predicted"/>
<name>A0A931CEX1_9ACTN</name>
<feature type="transmembrane region" description="Helical" evidence="2">
    <location>
        <begin position="156"/>
        <end position="180"/>
    </location>
</feature>
<protein>
    <submittedName>
        <fullName evidence="3">Helix-hairpin-helix domain-containing protein</fullName>
    </submittedName>
</protein>
<accession>A0A931CEX1</accession>
<evidence type="ECO:0000256" key="2">
    <source>
        <dbReference type="SAM" id="Phobius"/>
    </source>
</evidence>
<feature type="compositionally biased region" description="Pro residues" evidence="1">
    <location>
        <begin position="338"/>
        <end position="351"/>
    </location>
</feature>
<feature type="compositionally biased region" description="Pro residues" evidence="1">
    <location>
        <begin position="44"/>
        <end position="62"/>
    </location>
</feature>
<keyword evidence="4" id="KW-1185">Reference proteome</keyword>
<dbReference type="RefSeq" id="WP_196416738.1">
    <property type="nucleotide sequence ID" value="NZ_JADQTO010000013.1"/>
</dbReference>
<dbReference type="EMBL" id="JADQTO010000013">
    <property type="protein sequence ID" value="MBG0564948.1"/>
    <property type="molecule type" value="Genomic_DNA"/>
</dbReference>
<feature type="transmembrane region" description="Helical" evidence="2">
    <location>
        <begin position="124"/>
        <end position="144"/>
    </location>
</feature>
<evidence type="ECO:0000256" key="1">
    <source>
        <dbReference type="SAM" id="MobiDB-lite"/>
    </source>
</evidence>
<keyword evidence="2" id="KW-1133">Transmembrane helix</keyword>
<keyword evidence="2" id="KW-0812">Transmembrane</keyword>
<evidence type="ECO:0000313" key="3">
    <source>
        <dbReference type="EMBL" id="MBG0564948.1"/>
    </source>
</evidence>
<gene>
    <name evidence="3" type="ORF">I4J89_26205</name>
</gene>
<dbReference type="InterPro" id="IPR010994">
    <property type="entry name" value="RuvA_2-like"/>
</dbReference>
<feature type="region of interest" description="Disordered" evidence="1">
    <location>
        <begin position="220"/>
        <end position="267"/>
    </location>
</feature>
<dbReference type="Proteomes" id="UP000598146">
    <property type="component" value="Unassembled WGS sequence"/>
</dbReference>
<feature type="transmembrane region" description="Helical" evidence="2">
    <location>
        <begin position="97"/>
        <end position="117"/>
    </location>
</feature>
<feature type="compositionally biased region" description="Pro residues" evidence="1">
    <location>
        <begin position="231"/>
        <end position="240"/>
    </location>
</feature>
<sequence length="357" mass="37988">MTWTPPDPGQDPYSGSPPHPPGSQPYPPGAGYKAPFPPAAGYQQPPPFPPASGYQQPPPFPPADGQQHPAQPGYSPSPSQGKRTGPARLSWRLAHSAWLVTVLLPFSCFSAVGFIYVGVRARRTAWWIAGIFYSVVANVCFFVGGEGADDSTQQNVAFTIMFLLWPISIGHAFVVNGAWLRWRAGHVPWYSRPQPVAWTGAPTPAATPLPPQLQDVVPPPQQFYGAVSEPTPDPVSPPAPASGSVLPPAPASGSVPPSTPAFNSSPLPAFVPEPDRLDVNTADERQFAALPGWNAERAARIVAARQARGGFSSLTEFAAVAGFAPHEFVAVRDRLSCDPPPPRNPTDPPPYGRIVDV</sequence>
<feature type="region of interest" description="Disordered" evidence="1">
    <location>
        <begin position="334"/>
        <end position="357"/>
    </location>
</feature>
<keyword evidence="2" id="KW-0472">Membrane</keyword>
<feature type="region of interest" description="Disordered" evidence="1">
    <location>
        <begin position="1"/>
        <end position="86"/>
    </location>
</feature>
<dbReference type="SUPFAM" id="SSF47781">
    <property type="entry name" value="RuvA domain 2-like"/>
    <property type="match status" value="1"/>
</dbReference>
<dbReference type="Pfam" id="PF12836">
    <property type="entry name" value="HHH_3"/>
    <property type="match status" value="1"/>
</dbReference>
<organism evidence="3 4">
    <name type="scientific">Actinoplanes aureus</name>
    <dbReference type="NCBI Taxonomy" id="2792083"/>
    <lineage>
        <taxon>Bacteria</taxon>
        <taxon>Bacillati</taxon>
        <taxon>Actinomycetota</taxon>
        <taxon>Actinomycetes</taxon>
        <taxon>Micromonosporales</taxon>
        <taxon>Micromonosporaceae</taxon>
        <taxon>Actinoplanes</taxon>
    </lineage>
</organism>
<dbReference type="Gene3D" id="1.10.150.280">
    <property type="entry name" value="AF1531-like domain"/>
    <property type="match status" value="1"/>
</dbReference>
<feature type="compositionally biased region" description="Pro residues" evidence="1">
    <location>
        <begin position="1"/>
        <end position="28"/>
    </location>
</feature>